<organism evidence="1 2">
    <name type="scientific">Sphingobacterium litopenaei</name>
    <dbReference type="NCBI Taxonomy" id="2763500"/>
    <lineage>
        <taxon>Bacteria</taxon>
        <taxon>Pseudomonadati</taxon>
        <taxon>Bacteroidota</taxon>
        <taxon>Sphingobacteriia</taxon>
        <taxon>Sphingobacteriales</taxon>
        <taxon>Sphingobacteriaceae</taxon>
        <taxon>Sphingobacterium</taxon>
    </lineage>
</organism>
<dbReference type="EMBL" id="JACOIJ010000003">
    <property type="protein sequence ID" value="MBD1428541.1"/>
    <property type="molecule type" value="Genomic_DNA"/>
</dbReference>
<dbReference type="RefSeq" id="WP_165290722.1">
    <property type="nucleotide sequence ID" value="NZ_JACOIJ010000003.1"/>
</dbReference>
<comment type="caution">
    <text evidence="1">The sequence shown here is derived from an EMBL/GenBank/DDBJ whole genome shotgun (WGS) entry which is preliminary data.</text>
</comment>
<keyword evidence="2" id="KW-1185">Reference proteome</keyword>
<name>A0ABR7YB63_9SPHI</name>
<protein>
    <submittedName>
        <fullName evidence="1">Uncharacterized protein</fullName>
    </submittedName>
</protein>
<dbReference type="Proteomes" id="UP000651271">
    <property type="component" value="Unassembled WGS sequence"/>
</dbReference>
<sequence length="389" mass="45483">MRIFLLILFITNHLILSAQDKIQKLIVAEFMEGNGSFNYVTSYNFKNGIFIGKDTIIQIGDRKDGFKTSRVGFSNYSGIIYKNKYYIPSYGSVIDLKQSSIIKTEDGDHFIAIHNNSDTLIFYRNNSFTGKGYLALNLNSKAYDFITENTWYKPRKDRSNPNNTHYLELDRTNLPYKIWLNDYSGNRKLIIEDVKSGPAMYSDAQFPNIETYWVDNTSFLYVVHHRLIDTLKKDMYHKVAIRRYNIDSDIDEEFYTHDSLSKGILNGYFKVDPMNHLLHKASSNDYYLVDLTHKKLSITNRFNVNANFEYSSKTAQNDFDRTFYFNGNEIGNKWSNTVYATRNSIAITYGEYKSNLGYPKGLQIWTKQTNEWLIFDIPWVNAILGWMEE</sequence>
<evidence type="ECO:0000313" key="1">
    <source>
        <dbReference type="EMBL" id="MBD1428541.1"/>
    </source>
</evidence>
<gene>
    <name evidence="1" type="ORF">H8B04_02975</name>
</gene>
<accession>A0ABR7YB63</accession>
<evidence type="ECO:0000313" key="2">
    <source>
        <dbReference type="Proteomes" id="UP000651271"/>
    </source>
</evidence>
<proteinExistence type="predicted"/>
<reference evidence="1 2" key="1">
    <citation type="submission" date="2020-08" db="EMBL/GenBank/DDBJ databases">
        <title>Sphingobacterium sp. DN04309 isolated from aquaculture water.</title>
        <authorList>
            <person name="Zhang M."/>
        </authorList>
    </citation>
    <scope>NUCLEOTIDE SEQUENCE [LARGE SCALE GENOMIC DNA]</scope>
    <source>
        <strain evidence="1 2">DN04309</strain>
    </source>
</reference>